<keyword evidence="5" id="KW-1133">Transmembrane helix</keyword>
<evidence type="ECO:0000256" key="4">
    <source>
        <dbReference type="ARBA" id="ARBA00022889"/>
    </source>
</evidence>
<keyword evidence="8" id="KW-0732">Signal</keyword>
<dbReference type="AlphaFoldDB" id="F6RM72"/>
<dbReference type="SMART" id="SM00409">
    <property type="entry name" value="IG"/>
    <property type="match status" value="2"/>
</dbReference>
<dbReference type="GeneTree" id="ENSGT01150000286907"/>
<dbReference type="eggNOG" id="ENOG502TE1V">
    <property type="taxonomic scope" value="Eukaryota"/>
</dbReference>
<dbReference type="GO" id="GO:0007155">
    <property type="term" value="P:cell adhesion"/>
    <property type="evidence" value="ECO:0000318"/>
    <property type="project" value="GO_Central"/>
</dbReference>
<reference evidence="10 11" key="1">
    <citation type="journal article" date="2007" name="Nature">
        <title>Genome of the marsupial Monodelphis domestica reveals innovation in non-coding sequences.</title>
        <authorList>
            <person name="Mikkelsen T.S."/>
            <person name="Wakefield M.J."/>
            <person name="Aken B."/>
            <person name="Amemiya C.T."/>
            <person name="Chang J.L."/>
            <person name="Duke S."/>
            <person name="Garber M."/>
            <person name="Gentles A.J."/>
            <person name="Goodstadt L."/>
            <person name="Heger A."/>
            <person name="Jurka J."/>
            <person name="Kamal M."/>
            <person name="Mauceli E."/>
            <person name="Searle S.M."/>
            <person name="Sharpe T."/>
            <person name="Baker M.L."/>
            <person name="Batzer M.A."/>
            <person name="Benos P.V."/>
            <person name="Belov K."/>
            <person name="Clamp M."/>
            <person name="Cook A."/>
            <person name="Cuff J."/>
            <person name="Das R."/>
            <person name="Davidow L."/>
            <person name="Deakin J.E."/>
            <person name="Fazzari M.J."/>
            <person name="Glass J.L."/>
            <person name="Grabherr M."/>
            <person name="Greally J.M."/>
            <person name="Gu W."/>
            <person name="Hore T.A."/>
            <person name="Huttley G.A."/>
            <person name="Kleber M."/>
            <person name="Jirtle R.L."/>
            <person name="Koina E."/>
            <person name="Lee J.T."/>
            <person name="Mahony S."/>
            <person name="Marra M.A."/>
            <person name="Miller R.D."/>
            <person name="Nicholls R.D."/>
            <person name="Oda M."/>
            <person name="Papenfuss A.T."/>
            <person name="Parra Z.E."/>
            <person name="Pollock D.D."/>
            <person name="Ray D.A."/>
            <person name="Schein J.E."/>
            <person name="Speed T.P."/>
            <person name="Thompson K."/>
            <person name="VandeBerg J.L."/>
            <person name="Wade C.M."/>
            <person name="Walker J.A."/>
            <person name="Waters P.D."/>
            <person name="Webber C."/>
            <person name="Weidman J.R."/>
            <person name="Xie X."/>
            <person name="Zody M.C."/>
            <person name="Baldwin J."/>
            <person name="Abdouelleil A."/>
            <person name="Abdulkadir J."/>
            <person name="Abebe A."/>
            <person name="Abera B."/>
            <person name="Abreu J."/>
            <person name="Acer S.C."/>
            <person name="Aftuck L."/>
            <person name="Alexander A."/>
            <person name="An P."/>
            <person name="Anderson E."/>
            <person name="Anderson S."/>
            <person name="Arachi H."/>
            <person name="Azer M."/>
            <person name="Bachantsang P."/>
            <person name="Barry A."/>
            <person name="Bayul T."/>
            <person name="Berlin A."/>
            <person name="Bessette D."/>
            <person name="Bloom T."/>
            <person name="Bloom T."/>
            <person name="Boguslavskiy L."/>
            <person name="Bonnet C."/>
            <person name="Boukhgalter B."/>
            <person name="Bourzgui I."/>
            <person name="Brown A."/>
            <person name="Cahill P."/>
            <person name="Channer S."/>
            <person name="Cheshatsang Y."/>
            <person name="Chuda L."/>
            <person name="Citroen M."/>
            <person name="Collymore A."/>
            <person name="Cooke P."/>
            <person name="Costello M."/>
            <person name="D'Aco K."/>
            <person name="Daza R."/>
            <person name="De Haan G."/>
            <person name="DeGray S."/>
            <person name="DeMaso C."/>
            <person name="Dhargay N."/>
            <person name="Dooley K."/>
            <person name="Dooley E."/>
            <person name="Doricent M."/>
            <person name="Dorje P."/>
            <person name="Dorjee K."/>
            <person name="Dupes A."/>
            <person name="Elong R."/>
            <person name="Falk J."/>
            <person name="Farina A."/>
            <person name="Faro S."/>
            <person name="Ferguson D."/>
            <person name="Fisher S."/>
            <person name="Foley C.D."/>
            <person name="Franke A."/>
            <person name="Friedrich D."/>
            <person name="Gadbois L."/>
            <person name="Gearin G."/>
            <person name="Gearin C.R."/>
            <person name="Giannoukos G."/>
            <person name="Goode T."/>
            <person name="Graham J."/>
            <person name="Grandbois E."/>
            <person name="Grewal S."/>
            <person name="Gyaltsen K."/>
            <person name="Hafez N."/>
            <person name="Hagos B."/>
            <person name="Hall J."/>
            <person name="Henson C."/>
            <person name="Hollinger A."/>
            <person name="Honan T."/>
            <person name="Huard M.D."/>
            <person name="Hughes L."/>
            <person name="Hurhula B."/>
            <person name="Husby M.E."/>
            <person name="Kamat A."/>
            <person name="Kanga B."/>
            <person name="Kashin S."/>
            <person name="Khazanovich D."/>
            <person name="Kisner P."/>
            <person name="Lance K."/>
            <person name="Lara M."/>
            <person name="Lee W."/>
            <person name="Lennon N."/>
            <person name="Letendre F."/>
            <person name="LeVine R."/>
            <person name="Lipovsky A."/>
            <person name="Liu X."/>
            <person name="Liu J."/>
            <person name="Liu S."/>
            <person name="Lokyitsang T."/>
            <person name="Lokyitsang Y."/>
            <person name="Lubonja R."/>
            <person name="Lui A."/>
            <person name="MacDonald P."/>
            <person name="Magnisalis V."/>
            <person name="Maru K."/>
            <person name="Matthews C."/>
            <person name="McCusker W."/>
            <person name="McDonough S."/>
            <person name="Mehta T."/>
            <person name="Meldrim J."/>
            <person name="Meneus L."/>
            <person name="Mihai O."/>
            <person name="Mihalev A."/>
            <person name="Mihova T."/>
            <person name="Mittelman R."/>
            <person name="Mlenga V."/>
            <person name="Montmayeur A."/>
            <person name="Mulrain L."/>
            <person name="Navidi A."/>
            <person name="Naylor J."/>
            <person name="Negash T."/>
            <person name="Nguyen T."/>
            <person name="Nguyen N."/>
            <person name="Nicol R."/>
            <person name="Norbu C."/>
            <person name="Norbu N."/>
            <person name="Novod N."/>
            <person name="O'Neill B."/>
            <person name="Osman S."/>
            <person name="Markiewicz E."/>
            <person name="Oyono O.L."/>
            <person name="Patti C."/>
            <person name="Phunkhang P."/>
            <person name="Pierre F."/>
            <person name="Priest M."/>
            <person name="Raghuraman S."/>
            <person name="Rege F."/>
            <person name="Reyes R."/>
            <person name="Rise C."/>
            <person name="Rogov P."/>
            <person name="Ross K."/>
            <person name="Ryan E."/>
            <person name="Settipalli S."/>
            <person name="Shea T."/>
            <person name="Sherpa N."/>
            <person name="Shi L."/>
            <person name="Shih D."/>
            <person name="Sparrow T."/>
            <person name="Spaulding J."/>
            <person name="Stalker J."/>
            <person name="Stange-Thomann N."/>
            <person name="Stavropoulos S."/>
            <person name="Stone C."/>
            <person name="Strader C."/>
            <person name="Tesfaye S."/>
            <person name="Thomson T."/>
            <person name="Thoulutsang Y."/>
            <person name="Thoulutsang D."/>
            <person name="Topham K."/>
            <person name="Topping I."/>
            <person name="Tsamla T."/>
            <person name="Vassiliev H."/>
            <person name="Vo A."/>
            <person name="Wangchuk T."/>
            <person name="Wangdi T."/>
            <person name="Weiand M."/>
            <person name="Wilkinson J."/>
            <person name="Wilson A."/>
            <person name="Yadav S."/>
            <person name="Young G."/>
            <person name="Yu Q."/>
            <person name="Zembek L."/>
            <person name="Zhong D."/>
            <person name="Zimmer A."/>
            <person name="Zwirko Z."/>
            <person name="Jaffe D.B."/>
            <person name="Alvarez P."/>
            <person name="Brockman W."/>
            <person name="Butler J."/>
            <person name="Chin C."/>
            <person name="Gnerre S."/>
            <person name="MacCallum I."/>
            <person name="Graves J.A."/>
            <person name="Ponting C.P."/>
            <person name="Breen M."/>
            <person name="Samollow P.B."/>
            <person name="Lander E.S."/>
            <person name="Lindblad-Toh K."/>
        </authorList>
    </citation>
    <scope>NUCLEOTIDE SEQUENCE [LARGE SCALE GENOMIC DNA]</scope>
</reference>
<reference evidence="10" key="3">
    <citation type="submission" date="2025-09" db="UniProtKB">
        <authorList>
            <consortium name="Ensembl"/>
        </authorList>
    </citation>
    <scope>IDENTIFICATION</scope>
</reference>
<dbReference type="PANTHER" id="PTHR12035">
    <property type="entry name" value="SIALIC ACID BINDING IMMUNOGLOBULIN-LIKE LECTIN"/>
    <property type="match status" value="1"/>
</dbReference>
<dbReference type="HOGENOM" id="CLU_024444_0_3_1"/>
<dbReference type="InterPro" id="IPR013106">
    <property type="entry name" value="Ig_V-set"/>
</dbReference>
<comment type="similarity">
    <text evidence="7">Belongs to the immunoglobulin superfamily. SIGLEC (sialic acid binding Ig-like lectin) family.</text>
</comment>
<dbReference type="OMA" id="CELEVII"/>
<keyword evidence="2" id="KW-0812">Transmembrane</keyword>
<dbReference type="Gene3D" id="2.60.40.10">
    <property type="entry name" value="Immunoglobulins"/>
    <property type="match status" value="2"/>
</dbReference>
<dbReference type="Ensembl" id="ENSMODT00000026505.3">
    <property type="protein sequence ID" value="ENSMODP00000026040.3"/>
    <property type="gene ID" value="ENSMODG00000020820.3"/>
</dbReference>
<dbReference type="InParanoid" id="F6RM72"/>
<evidence type="ECO:0000256" key="3">
    <source>
        <dbReference type="ARBA" id="ARBA00022734"/>
    </source>
</evidence>
<sequence>MDLLLLLLLLLLQFLDGSFSQEQPVFGLHVQKKVTVQKGLCVSIPCSFYYPPKFRNNDTAHGYWYWKKSQDEPRATNEDPVATNDPQKATQPWAQGRFYLIGDPQMDNCSLSITGAQKRDRGHYEFRVEKGKLRYSFTNDRVLIQVETLTQKPEIHMPEILEPGHQVALTCLVPGDCRNGTSASFLWTGNALSSQQVTSSNRSSSRLLFTPQRQDNGTNLTCQVKFPEGRVNTKRTVQLRIAGEFGKRVEPR</sequence>
<dbReference type="InterPro" id="IPR013783">
    <property type="entry name" value="Ig-like_fold"/>
</dbReference>
<evidence type="ECO:0000256" key="2">
    <source>
        <dbReference type="ARBA" id="ARBA00022692"/>
    </source>
</evidence>
<dbReference type="STRING" id="13616.ENSMODP00000026040"/>
<dbReference type="GO" id="GO:0033691">
    <property type="term" value="F:sialic acid binding"/>
    <property type="evidence" value="ECO:0000318"/>
    <property type="project" value="GO_Central"/>
</dbReference>
<dbReference type="InterPro" id="IPR003599">
    <property type="entry name" value="Ig_sub"/>
</dbReference>
<evidence type="ECO:0000256" key="5">
    <source>
        <dbReference type="ARBA" id="ARBA00022989"/>
    </source>
</evidence>
<comment type="subcellular location">
    <subcellularLocation>
        <location evidence="1">Membrane</location>
        <topology evidence="1">Single-pass membrane protein</topology>
    </subcellularLocation>
</comment>
<dbReference type="InterPro" id="IPR051036">
    <property type="entry name" value="SIGLEC"/>
</dbReference>
<proteinExistence type="inferred from homology"/>
<evidence type="ECO:0000256" key="1">
    <source>
        <dbReference type="ARBA" id="ARBA00004167"/>
    </source>
</evidence>
<feature type="signal peptide" evidence="8">
    <location>
        <begin position="1"/>
        <end position="20"/>
    </location>
</feature>
<dbReference type="InterPro" id="IPR036179">
    <property type="entry name" value="Ig-like_dom_sf"/>
</dbReference>
<feature type="chain" id="PRO_5023876887" description="Ig-like domain-containing protein" evidence="8">
    <location>
        <begin position="21"/>
        <end position="252"/>
    </location>
</feature>
<dbReference type="Proteomes" id="UP000002280">
    <property type="component" value="Chromosome 4"/>
</dbReference>
<evidence type="ECO:0000256" key="7">
    <source>
        <dbReference type="ARBA" id="ARBA00038361"/>
    </source>
</evidence>
<evidence type="ECO:0000259" key="9">
    <source>
        <dbReference type="PROSITE" id="PS50835"/>
    </source>
</evidence>
<dbReference type="SUPFAM" id="SSF48726">
    <property type="entry name" value="Immunoglobulin"/>
    <property type="match status" value="2"/>
</dbReference>
<evidence type="ECO:0000256" key="8">
    <source>
        <dbReference type="SAM" id="SignalP"/>
    </source>
</evidence>
<dbReference type="InterPro" id="IPR007110">
    <property type="entry name" value="Ig-like_dom"/>
</dbReference>
<keyword evidence="3" id="KW-0430">Lectin</keyword>
<dbReference type="Pfam" id="PF07686">
    <property type="entry name" value="V-set"/>
    <property type="match status" value="1"/>
</dbReference>
<protein>
    <recommendedName>
        <fullName evidence="9">Ig-like domain-containing protein</fullName>
    </recommendedName>
</protein>
<organism evidence="10 11">
    <name type="scientific">Monodelphis domestica</name>
    <name type="common">Gray short-tailed opossum</name>
    <dbReference type="NCBI Taxonomy" id="13616"/>
    <lineage>
        <taxon>Eukaryota</taxon>
        <taxon>Metazoa</taxon>
        <taxon>Chordata</taxon>
        <taxon>Craniata</taxon>
        <taxon>Vertebrata</taxon>
        <taxon>Euteleostomi</taxon>
        <taxon>Mammalia</taxon>
        <taxon>Metatheria</taxon>
        <taxon>Didelphimorphia</taxon>
        <taxon>Didelphidae</taxon>
        <taxon>Monodelphis</taxon>
    </lineage>
</organism>
<dbReference type="Bgee" id="ENSMODG00000020820">
    <property type="expression patterns" value="Expressed in blood and 2 other cell types or tissues"/>
</dbReference>
<dbReference type="PANTHER" id="PTHR12035:SF125">
    <property type="entry name" value="SIALIC ACID-BINDING IG-LIKE LECTIN 5"/>
    <property type="match status" value="1"/>
</dbReference>
<evidence type="ECO:0000313" key="10">
    <source>
        <dbReference type="Ensembl" id="ENSMODP00000026040.3"/>
    </source>
</evidence>
<reference evidence="10" key="2">
    <citation type="submission" date="2025-08" db="UniProtKB">
        <authorList>
            <consortium name="Ensembl"/>
        </authorList>
    </citation>
    <scope>IDENTIFICATION</scope>
</reference>
<dbReference type="GO" id="GO:0005886">
    <property type="term" value="C:plasma membrane"/>
    <property type="evidence" value="ECO:0000318"/>
    <property type="project" value="GO_Central"/>
</dbReference>
<keyword evidence="4" id="KW-0130">Cell adhesion</keyword>
<dbReference type="PROSITE" id="PS50835">
    <property type="entry name" value="IG_LIKE"/>
    <property type="match status" value="1"/>
</dbReference>
<keyword evidence="11" id="KW-1185">Reference proteome</keyword>
<evidence type="ECO:0000256" key="6">
    <source>
        <dbReference type="ARBA" id="ARBA00023136"/>
    </source>
</evidence>
<evidence type="ECO:0000313" key="11">
    <source>
        <dbReference type="Proteomes" id="UP000002280"/>
    </source>
</evidence>
<dbReference type="GO" id="GO:0030246">
    <property type="term" value="F:carbohydrate binding"/>
    <property type="evidence" value="ECO:0007669"/>
    <property type="project" value="UniProtKB-KW"/>
</dbReference>
<keyword evidence="6" id="KW-0472">Membrane</keyword>
<feature type="domain" description="Ig-like" evidence="9">
    <location>
        <begin position="153"/>
        <end position="238"/>
    </location>
</feature>
<accession>F6RM72</accession>
<name>F6RM72_MONDO</name>